<protein>
    <recommendedName>
        <fullName evidence="5">Protein kinase domain-containing protein</fullName>
    </recommendedName>
</protein>
<keyword evidence="4" id="KW-0067">ATP-binding</keyword>
<reference evidence="6" key="1">
    <citation type="submission" date="2018-05" db="EMBL/GenBank/DDBJ databases">
        <authorList>
            <person name="Lanie J.A."/>
            <person name="Ng W.-L."/>
            <person name="Kazmierczak K.M."/>
            <person name="Andrzejewski T.M."/>
            <person name="Davidsen T.M."/>
            <person name="Wayne K.J."/>
            <person name="Tettelin H."/>
            <person name="Glass J.I."/>
            <person name="Rusch D."/>
            <person name="Podicherti R."/>
            <person name="Tsui H.-C.T."/>
            <person name="Winkler M.E."/>
        </authorList>
    </citation>
    <scope>NUCLEOTIDE SEQUENCE</scope>
</reference>
<evidence type="ECO:0000256" key="2">
    <source>
        <dbReference type="ARBA" id="ARBA00022741"/>
    </source>
</evidence>
<dbReference type="PROSITE" id="PS50011">
    <property type="entry name" value="PROTEIN_KINASE_DOM"/>
    <property type="match status" value="1"/>
</dbReference>
<dbReference type="Pfam" id="PF00069">
    <property type="entry name" value="Pkinase"/>
    <property type="match status" value="1"/>
</dbReference>
<sequence>MAQRIDRYELKERIGAGGQATVWLGEDTLLERTVAVKVMNQLATVQPEYIDTLMREARLAAGLSHPNIATVYDFKVEGDDA</sequence>
<proteinExistence type="predicted"/>
<evidence type="ECO:0000256" key="1">
    <source>
        <dbReference type="ARBA" id="ARBA00022679"/>
    </source>
</evidence>
<evidence type="ECO:0000259" key="5">
    <source>
        <dbReference type="PROSITE" id="PS50011"/>
    </source>
</evidence>
<name>A0A382XZ24_9ZZZZ</name>
<keyword evidence="3" id="KW-0418">Kinase</keyword>
<evidence type="ECO:0000256" key="3">
    <source>
        <dbReference type="ARBA" id="ARBA00022777"/>
    </source>
</evidence>
<dbReference type="SUPFAM" id="SSF56112">
    <property type="entry name" value="Protein kinase-like (PK-like)"/>
    <property type="match status" value="1"/>
</dbReference>
<gene>
    <name evidence="6" type="ORF">METZ01_LOCUS429018</name>
</gene>
<dbReference type="AlphaFoldDB" id="A0A382XZ24"/>
<dbReference type="InterPro" id="IPR011009">
    <property type="entry name" value="Kinase-like_dom_sf"/>
</dbReference>
<keyword evidence="2" id="KW-0547">Nucleotide-binding</keyword>
<dbReference type="EMBL" id="UINC01171545">
    <property type="protein sequence ID" value="SVD76164.1"/>
    <property type="molecule type" value="Genomic_DNA"/>
</dbReference>
<evidence type="ECO:0000313" key="6">
    <source>
        <dbReference type="EMBL" id="SVD76164.1"/>
    </source>
</evidence>
<feature type="non-terminal residue" evidence="6">
    <location>
        <position position="81"/>
    </location>
</feature>
<keyword evidence="1" id="KW-0808">Transferase</keyword>
<dbReference type="GO" id="GO:0004674">
    <property type="term" value="F:protein serine/threonine kinase activity"/>
    <property type="evidence" value="ECO:0007669"/>
    <property type="project" value="TreeGrafter"/>
</dbReference>
<dbReference type="InterPro" id="IPR000719">
    <property type="entry name" value="Prot_kinase_dom"/>
</dbReference>
<dbReference type="PANTHER" id="PTHR43289">
    <property type="entry name" value="MITOGEN-ACTIVATED PROTEIN KINASE KINASE KINASE 20-RELATED"/>
    <property type="match status" value="1"/>
</dbReference>
<dbReference type="PANTHER" id="PTHR43289:SF6">
    <property type="entry name" value="SERINE_THREONINE-PROTEIN KINASE NEKL-3"/>
    <property type="match status" value="1"/>
</dbReference>
<feature type="domain" description="Protein kinase" evidence="5">
    <location>
        <begin position="8"/>
        <end position="81"/>
    </location>
</feature>
<accession>A0A382XZ24</accession>
<evidence type="ECO:0000256" key="4">
    <source>
        <dbReference type="ARBA" id="ARBA00022840"/>
    </source>
</evidence>
<dbReference type="Gene3D" id="3.30.200.20">
    <property type="entry name" value="Phosphorylase Kinase, domain 1"/>
    <property type="match status" value="1"/>
</dbReference>
<organism evidence="6">
    <name type="scientific">marine metagenome</name>
    <dbReference type="NCBI Taxonomy" id="408172"/>
    <lineage>
        <taxon>unclassified sequences</taxon>
        <taxon>metagenomes</taxon>
        <taxon>ecological metagenomes</taxon>
    </lineage>
</organism>
<dbReference type="GO" id="GO:0005524">
    <property type="term" value="F:ATP binding"/>
    <property type="evidence" value="ECO:0007669"/>
    <property type="project" value="UniProtKB-KW"/>
</dbReference>